<dbReference type="Pfam" id="PF05380">
    <property type="entry name" value="Peptidase_A17"/>
    <property type="match status" value="2"/>
</dbReference>
<dbReference type="GO" id="GO:0042575">
    <property type="term" value="C:DNA polymerase complex"/>
    <property type="evidence" value="ECO:0007669"/>
    <property type="project" value="UniProtKB-ARBA"/>
</dbReference>
<dbReference type="Pfam" id="PF00665">
    <property type="entry name" value="rve"/>
    <property type="match status" value="1"/>
</dbReference>
<gene>
    <name evidence="2" type="primary">AVEN_193675_1</name>
    <name evidence="2" type="ORF">TNCV_4538371</name>
</gene>
<sequence length="711" mass="81141">MFRQIKVHEEDVDWQRILWRDSPTEPIREYRLTTVTYGTSSAPFLSTRTLRQLAIDEQENYPAASRATLSLFYVDDLLSGKLKAVDSKHTIKDDQPVKILGIAWLPDVDKFTFTITVNETDVWTKRKVLSEVAKIFDPLGWLAPSVVISKIFLQELWSHHLSWDEELPDSLARQWRTFQEQLPLLTNIKIPRCILISQAIDSLPRLELCSALLLANLLQATLPTLTLPISETFAWSDSKITLAWLKSDPRRWQPFVANRVAQIQELTPNVHWNFVSGLENPADCGTRGIPPTKLEKCNLWFNGPDWLRSYTFPIGEFEDNPQLQEHMSAEAKRTSKLIMLNVIDATFKAEFFQKFSSWNKLKRVVAYCLRFVKNCSLSACKRRKSFLTTAELSEAEKGIVKFIQRDHFSMEVSYLSAGKQLSSTNKLIPLTPFYDDSGIIRVGGRLKNSILADSQKHPILLPKTDHVVNLIISDYHLKLLHAGPQLLQAALRGKFWILSARDSVRRVVRRCISCFRNRPKFAEQIMGDLPESRVCPSSVFQRTGIDFAGPFLIRSSKGRGSRNTKCYICVFVCLATKAVHLEVVSDLTSKAFIACLKRFVARRGKPSEIFCDQGTNFYGASRDLRKEFRQLMKEDAVHQFLVTDNITFHFNPPSAPHFGGIWEATVKSFKFHLNRVVGVTSLTFEELSTLSSQIESCLNSRPLCVCYLAVR</sequence>
<dbReference type="Proteomes" id="UP000887159">
    <property type="component" value="Unassembled WGS sequence"/>
</dbReference>
<accession>A0A8X6WFN2</accession>
<proteinExistence type="predicted"/>
<dbReference type="InterPro" id="IPR008042">
    <property type="entry name" value="Retrotrans_Pao"/>
</dbReference>
<evidence type="ECO:0000259" key="1">
    <source>
        <dbReference type="PROSITE" id="PS50994"/>
    </source>
</evidence>
<dbReference type="SUPFAM" id="SSF53098">
    <property type="entry name" value="Ribonuclease H-like"/>
    <property type="match status" value="1"/>
</dbReference>
<dbReference type="InterPro" id="IPR041588">
    <property type="entry name" value="Integrase_H2C2"/>
</dbReference>
<dbReference type="GO" id="GO:0071897">
    <property type="term" value="P:DNA biosynthetic process"/>
    <property type="evidence" value="ECO:0007669"/>
    <property type="project" value="UniProtKB-ARBA"/>
</dbReference>
<reference evidence="2" key="1">
    <citation type="submission" date="2020-08" db="EMBL/GenBank/DDBJ databases">
        <title>Multicomponent nature underlies the extraordinary mechanical properties of spider dragline silk.</title>
        <authorList>
            <person name="Kono N."/>
            <person name="Nakamura H."/>
            <person name="Mori M."/>
            <person name="Yoshida Y."/>
            <person name="Ohtoshi R."/>
            <person name="Malay A.D."/>
            <person name="Moran D.A.P."/>
            <person name="Tomita M."/>
            <person name="Numata K."/>
            <person name="Arakawa K."/>
        </authorList>
    </citation>
    <scope>NUCLEOTIDE SEQUENCE</scope>
</reference>
<dbReference type="Gene3D" id="3.30.420.10">
    <property type="entry name" value="Ribonuclease H-like superfamily/Ribonuclease H"/>
    <property type="match status" value="1"/>
</dbReference>
<evidence type="ECO:0000313" key="3">
    <source>
        <dbReference type="Proteomes" id="UP000887159"/>
    </source>
</evidence>
<dbReference type="InterPro" id="IPR012337">
    <property type="entry name" value="RNaseH-like_sf"/>
</dbReference>
<dbReference type="SUPFAM" id="SSF56672">
    <property type="entry name" value="DNA/RNA polymerases"/>
    <property type="match status" value="1"/>
</dbReference>
<feature type="domain" description="Integrase catalytic" evidence="1">
    <location>
        <begin position="532"/>
        <end position="711"/>
    </location>
</feature>
<dbReference type="GO" id="GO:0015074">
    <property type="term" value="P:DNA integration"/>
    <property type="evidence" value="ECO:0007669"/>
    <property type="project" value="InterPro"/>
</dbReference>
<comment type="caution">
    <text evidence="2">The sequence shown here is derived from an EMBL/GenBank/DDBJ whole genome shotgun (WGS) entry which is preliminary data.</text>
</comment>
<dbReference type="EMBL" id="BMAU01021412">
    <property type="protein sequence ID" value="GFY33509.1"/>
    <property type="molecule type" value="Genomic_DNA"/>
</dbReference>
<dbReference type="InterPro" id="IPR001584">
    <property type="entry name" value="Integrase_cat-core"/>
</dbReference>
<organism evidence="2 3">
    <name type="scientific">Trichonephila clavipes</name>
    <name type="common">Golden silk orbweaver</name>
    <name type="synonym">Nephila clavipes</name>
    <dbReference type="NCBI Taxonomy" id="2585209"/>
    <lineage>
        <taxon>Eukaryota</taxon>
        <taxon>Metazoa</taxon>
        <taxon>Ecdysozoa</taxon>
        <taxon>Arthropoda</taxon>
        <taxon>Chelicerata</taxon>
        <taxon>Arachnida</taxon>
        <taxon>Araneae</taxon>
        <taxon>Araneomorphae</taxon>
        <taxon>Entelegynae</taxon>
        <taxon>Araneoidea</taxon>
        <taxon>Nephilidae</taxon>
        <taxon>Trichonephila</taxon>
    </lineage>
</organism>
<keyword evidence="3" id="KW-1185">Reference proteome</keyword>
<dbReference type="GO" id="GO:0003676">
    <property type="term" value="F:nucleic acid binding"/>
    <property type="evidence" value="ECO:0007669"/>
    <property type="project" value="InterPro"/>
</dbReference>
<dbReference type="Pfam" id="PF17921">
    <property type="entry name" value="Integrase_H2C2"/>
    <property type="match status" value="1"/>
</dbReference>
<dbReference type="InterPro" id="IPR043502">
    <property type="entry name" value="DNA/RNA_pol_sf"/>
</dbReference>
<dbReference type="InterPro" id="IPR036397">
    <property type="entry name" value="RNaseH_sf"/>
</dbReference>
<evidence type="ECO:0000313" key="2">
    <source>
        <dbReference type="EMBL" id="GFY33509.1"/>
    </source>
</evidence>
<dbReference type="AlphaFoldDB" id="A0A8X6WFN2"/>
<protein>
    <submittedName>
        <fullName evidence="2">Integrase catalytic domain-containing protein</fullName>
    </submittedName>
</protein>
<dbReference type="PANTHER" id="PTHR47331">
    <property type="entry name" value="PHD-TYPE DOMAIN-CONTAINING PROTEIN"/>
    <property type="match status" value="1"/>
</dbReference>
<dbReference type="PROSITE" id="PS50994">
    <property type="entry name" value="INTEGRASE"/>
    <property type="match status" value="1"/>
</dbReference>
<name>A0A8X6WFN2_TRICX</name>